<feature type="domain" description="FAD-binding FR-type" evidence="2">
    <location>
        <begin position="206"/>
        <end position="305"/>
    </location>
</feature>
<dbReference type="SUPFAM" id="SSF52343">
    <property type="entry name" value="Ferredoxin reductase-like, C-terminal NADP-linked domain"/>
    <property type="match status" value="1"/>
</dbReference>
<dbReference type="Gene3D" id="2.40.30.10">
    <property type="entry name" value="Translation factors"/>
    <property type="match status" value="1"/>
</dbReference>
<feature type="transmembrane region" description="Helical" evidence="1">
    <location>
        <begin position="111"/>
        <end position="130"/>
    </location>
</feature>
<dbReference type="Proteomes" id="UP000604765">
    <property type="component" value="Unassembled WGS sequence"/>
</dbReference>
<evidence type="ECO:0000259" key="2">
    <source>
        <dbReference type="PROSITE" id="PS51384"/>
    </source>
</evidence>
<name>A0ABQ3VZW3_9LACO</name>
<dbReference type="InterPro" id="IPR017927">
    <property type="entry name" value="FAD-bd_FR_type"/>
</dbReference>
<sequence>MMKHYNYALGLTWTIILFVVPLPLIQTLAAGLPLAYSDEFQAIYFGAIAYAWMLAAIYLSTRPKWLDRLIGLPDMYLIHGVISIAAIFLAYLHQSQTQSVGWIKTTGDWAYWLLLGLLGYSLLFMAGWLTSRISVIKRIKAWFEPIFRHEVSVWIHRLNLVATVLVFIHVILINYVTAIKPFMIWFYLYSVLTLVTYVWAKYRDSMTYPRATLIKNTEIAENVHELRLKLTTNLELLPGDFVFISFPTIQGLKELHPFSLVNSPTNNNVIQLAIRGDGDFTKALANIPEGTPVRVVGGYGRYQQFLNERSEFTNIVIIAGGVGIVPLLSMMEANANRVISLFYTAHRAEDLLYPEKIMDWQRRGKFQAYQQVGRFVDSEVLRRLPKDFQTNSLFLIGGPSGMMRHWKRVFKKYGVPAGHLYAEEFNW</sequence>
<feature type="transmembrane region" description="Helical" evidence="1">
    <location>
        <begin position="71"/>
        <end position="91"/>
    </location>
</feature>
<dbReference type="InterPro" id="IPR017938">
    <property type="entry name" value="Riboflavin_synthase-like_b-brl"/>
</dbReference>
<keyword evidence="1" id="KW-0472">Membrane</keyword>
<proteinExistence type="predicted"/>
<feature type="transmembrane region" description="Helical" evidence="1">
    <location>
        <begin position="158"/>
        <end position="176"/>
    </location>
</feature>
<keyword evidence="1" id="KW-0812">Transmembrane</keyword>
<accession>A0ABQ3VZW3</accession>
<dbReference type="InterPro" id="IPR001433">
    <property type="entry name" value="OxRdtase_FAD/NAD-bd"/>
</dbReference>
<evidence type="ECO:0000313" key="3">
    <source>
        <dbReference type="EMBL" id="GHP14452.1"/>
    </source>
</evidence>
<dbReference type="PANTHER" id="PTHR47354:SF5">
    <property type="entry name" value="PROTEIN RFBI"/>
    <property type="match status" value="1"/>
</dbReference>
<reference evidence="3 4" key="1">
    <citation type="journal article" date="2021" name="Int. J. Syst. Evol. Microbiol.">
        <title>Lentilactobacillus fungorum sp. nov., isolated from spent mushroom substrates.</title>
        <authorList>
            <person name="Tohno M."/>
            <person name="Tanizawa Y."/>
            <person name="Kojima Y."/>
            <person name="Sakamoto M."/>
            <person name="Ohkuma M."/>
            <person name="Kobayashi H."/>
        </authorList>
    </citation>
    <scope>NUCLEOTIDE SEQUENCE [LARGE SCALE GENOMIC DNA]</scope>
    <source>
        <strain evidence="3 4">YK48G</strain>
    </source>
</reference>
<protein>
    <recommendedName>
        <fullName evidence="2">FAD-binding FR-type domain-containing protein</fullName>
    </recommendedName>
</protein>
<dbReference type="Pfam" id="PF08022">
    <property type="entry name" value="FAD_binding_8"/>
    <property type="match status" value="1"/>
</dbReference>
<keyword evidence="1" id="KW-1133">Transmembrane helix</keyword>
<evidence type="ECO:0000313" key="4">
    <source>
        <dbReference type="Proteomes" id="UP000604765"/>
    </source>
</evidence>
<dbReference type="InterPro" id="IPR039261">
    <property type="entry name" value="FNR_nucleotide-bd"/>
</dbReference>
<dbReference type="PROSITE" id="PS51384">
    <property type="entry name" value="FAD_FR"/>
    <property type="match status" value="1"/>
</dbReference>
<dbReference type="Pfam" id="PF00175">
    <property type="entry name" value="NAD_binding_1"/>
    <property type="match status" value="1"/>
</dbReference>
<keyword evidence="4" id="KW-1185">Reference proteome</keyword>
<feature type="transmembrane region" description="Helical" evidence="1">
    <location>
        <begin position="312"/>
        <end position="331"/>
    </location>
</feature>
<dbReference type="SUPFAM" id="SSF63380">
    <property type="entry name" value="Riboflavin synthase domain-like"/>
    <property type="match status" value="1"/>
</dbReference>
<feature type="transmembrane region" description="Helical" evidence="1">
    <location>
        <begin position="182"/>
        <end position="200"/>
    </location>
</feature>
<dbReference type="InterPro" id="IPR013112">
    <property type="entry name" value="FAD-bd_8"/>
</dbReference>
<dbReference type="RefSeq" id="WP_203630449.1">
    <property type="nucleotide sequence ID" value="NZ_BNJR01000016.1"/>
</dbReference>
<dbReference type="InterPro" id="IPR050415">
    <property type="entry name" value="MRET"/>
</dbReference>
<evidence type="ECO:0000256" key="1">
    <source>
        <dbReference type="SAM" id="Phobius"/>
    </source>
</evidence>
<feature type="transmembrane region" description="Helical" evidence="1">
    <location>
        <begin position="41"/>
        <end position="59"/>
    </location>
</feature>
<dbReference type="PANTHER" id="PTHR47354">
    <property type="entry name" value="NADH OXIDOREDUCTASE HCR"/>
    <property type="match status" value="1"/>
</dbReference>
<dbReference type="EMBL" id="BNJR01000016">
    <property type="protein sequence ID" value="GHP14452.1"/>
    <property type="molecule type" value="Genomic_DNA"/>
</dbReference>
<gene>
    <name evidence="3" type="ORF">YK48G_18770</name>
</gene>
<comment type="caution">
    <text evidence="3">The sequence shown here is derived from an EMBL/GenBank/DDBJ whole genome shotgun (WGS) entry which is preliminary data.</text>
</comment>
<organism evidence="3 4">
    <name type="scientific">Lentilactobacillus fungorum</name>
    <dbReference type="NCBI Taxonomy" id="2201250"/>
    <lineage>
        <taxon>Bacteria</taxon>
        <taxon>Bacillati</taxon>
        <taxon>Bacillota</taxon>
        <taxon>Bacilli</taxon>
        <taxon>Lactobacillales</taxon>
        <taxon>Lactobacillaceae</taxon>
        <taxon>Lentilactobacillus</taxon>
    </lineage>
</organism>
<dbReference type="Gene3D" id="3.40.50.80">
    <property type="entry name" value="Nucleotide-binding domain of ferredoxin-NADP reductase (FNR) module"/>
    <property type="match status" value="1"/>
</dbReference>